<feature type="chain" id="PRO_5035149649" evidence="1">
    <location>
        <begin position="20"/>
        <end position="133"/>
    </location>
</feature>
<keyword evidence="3" id="KW-1185">Reference proteome</keyword>
<dbReference type="EMBL" id="JAGTUU010000005">
    <property type="protein sequence ID" value="MBS0125272.1"/>
    <property type="molecule type" value="Genomic_DNA"/>
</dbReference>
<organism evidence="2 3">
    <name type="scientific">Thetidibacter halocola</name>
    <dbReference type="NCBI Taxonomy" id="2827239"/>
    <lineage>
        <taxon>Bacteria</taxon>
        <taxon>Pseudomonadati</taxon>
        <taxon>Pseudomonadota</taxon>
        <taxon>Alphaproteobacteria</taxon>
        <taxon>Rhodobacterales</taxon>
        <taxon>Roseobacteraceae</taxon>
        <taxon>Thetidibacter</taxon>
    </lineage>
</organism>
<dbReference type="AlphaFoldDB" id="A0A8J7WCX6"/>
<comment type="caution">
    <text evidence="2">The sequence shown here is derived from an EMBL/GenBank/DDBJ whole genome shotgun (WGS) entry which is preliminary data.</text>
</comment>
<evidence type="ECO:0000256" key="1">
    <source>
        <dbReference type="SAM" id="SignalP"/>
    </source>
</evidence>
<evidence type="ECO:0000313" key="2">
    <source>
        <dbReference type="EMBL" id="MBS0125272.1"/>
    </source>
</evidence>
<sequence length="133" mass="14775">MLSAALALPLLIAPQAARADSCWDHNGSLMRLQASGNDRWFSYDQPRQSLWSSGVGRGTLLFNGQKIGDWYAGLARVFSSACPGQPLEYRVEGPVMQNPLRVVLRGTREVFANCLPTGRMTSDELIFVYRHDC</sequence>
<dbReference type="Proteomes" id="UP000681356">
    <property type="component" value="Unassembled WGS sequence"/>
</dbReference>
<protein>
    <submittedName>
        <fullName evidence="2">Uncharacterized protein</fullName>
    </submittedName>
</protein>
<keyword evidence="1" id="KW-0732">Signal</keyword>
<evidence type="ECO:0000313" key="3">
    <source>
        <dbReference type="Proteomes" id="UP000681356"/>
    </source>
</evidence>
<gene>
    <name evidence="2" type="ORF">KB874_14365</name>
</gene>
<accession>A0A8J7WCX6</accession>
<proteinExistence type="predicted"/>
<reference evidence="2" key="1">
    <citation type="submission" date="2021-04" db="EMBL/GenBank/DDBJ databases">
        <authorList>
            <person name="Yoon J."/>
        </authorList>
    </citation>
    <scope>NUCLEOTIDE SEQUENCE</scope>
    <source>
        <strain evidence="2">KMU-90</strain>
    </source>
</reference>
<feature type="signal peptide" evidence="1">
    <location>
        <begin position="1"/>
        <end position="19"/>
    </location>
</feature>
<name>A0A8J7WCX6_9RHOB</name>